<evidence type="ECO:0000313" key="3">
    <source>
        <dbReference type="EMBL" id="KAL2460893.1"/>
    </source>
</evidence>
<keyword evidence="1" id="KW-0175">Coiled coil</keyword>
<feature type="region of interest" description="Disordered" evidence="2">
    <location>
        <begin position="432"/>
        <end position="488"/>
    </location>
</feature>
<dbReference type="CDD" id="cd11650">
    <property type="entry name" value="AT4G37440_like"/>
    <property type="match status" value="1"/>
</dbReference>
<dbReference type="InterPro" id="IPR038745">
    <property type="entry name" value="AT4G37440-like"/>
</dbReference>
<proteinExistence type="predicted"/>
<evidence type="ECO:0000256" key="2">
    <source>
        <dbReference type="SAM" id="MobiDB-lite"/>
    </source>
</evidence>
<name>A0ABD1PAG9_9LAMI</name>
<dbReference type="PANTHER" id="PTHR34057">
    <property type="entry name" value="ELONGATION FACTOR"/>
    <property type="match status" value="1"/>
</dbReference>
<gene>
    <name evidence="3" type="ORF">Adt_44313</name>
</gene>
<keyword evidence="4" id="KW-1185">Reference proteome</keyword>
<feature type="compositionally biased region" description="Low complexity" evidence="2">
    <location>
        <begin position="479"/>
        <end position="488"/>
    </location>
</feature>
<comment type="caution">
    <text evidence="3">The sequence shown here is derived from an EMBL/GenBank/DDBJ whole genome shotgun (WGS) entry which is preliminary data.</text>
</comment>
<accession>A0ABD1PAG9</accession>
<feature type="compositionally biased region" description="Basic residues" evidence="2">
    <location>
        <begin position="468"/>
        <end position="478"/>
    </location>
</feature>
<dbReference type="AlphaFoldDB" id="A0ABD1PAG9"/>
<evidence type="ECO:0000256" key="1">
    <source>
        <dbReference type="SAM" id="Coils"/>
    </source>
</evidence>
<dbReference type="EMBL" id="JBFOLK010000014">
    <property type="protein sequence ID" value="KAL2460893.1"/>
    <property type="molecule type" value="Genomic_DNA"/>
</dbReference>
<reference evidence="4" key="1">
    <citation type="submission" date="2024-07" db="EMBL/GenBank/DDBJ databases">
        <title>Two chromosome-level genome assemblies of Korean endemic species Abeliophyllum distichum and Forsythia ovata (Oleaceae).</title>
        <authorList>
            <person name="Jang H."/>
        </authorList>
    </citation>
    <scope>NUCLEOTIDE SEQUENCE [LARGE SCALE GENOMIC DNA]</scope>
</reference>
<feature type="coiled-coil region" evidence="1">
    <location>
        <begin position="151"/>
        <end position="185"/>
    </location>
</feature>
<dbReference type="Proteomes" id="UP001604336">
    <property type="component" value="Unassembled WGS sequence"/>
</dbReference>
<evidence type="ECO:0000313" key="4">
    <source>
        <dbReference type="Proteomes" id="UP001604336"/>
    </source>
</evidence>
<organism evidence="3 4">
    <name type="scientific">Abeliophyllum distichum</name>
    <dbReference type="NCBI Taxonomy" id="126358"/>
    <lineage>
        <taxon>Eukaryota</taxon>
        <taxon>Viridiplantae</taxon>
        <taxon>Streptophyta</taxon>
        <taxon>Embryophyta</taxon>
        <taxon>Tracheophyta</taxon>
        <taxon>Spermatophyta</taxon>
        <taxon>Magnoliopsida</taxon>
        <taxon>eudicotyledons</taxon>
        <taxon>Gunneridae</taxon>
        <taxon>Pentapetalae</taxon>
        <taxon>asterids</taxon>
        <taxon>lamiids</taxon>
        <taxon>Lamiales</taxon>
        <taxon>Oleaceae</taxon>
        <taxon>Forsythieae</taxon>
        <taxon>Abeliophyllum</taxon>
    </lineage>
</organism>
<protein>
    <submittedName>
        <fullName evidence="3">Uncharacterized protein</fullName>
    </submittedName>
</protein>
<sequence>MGPGRDLEKRLETNMETGANKAGGNFAKELEDELLKYTVNCEDISTVDAPLVEQTEEVHKISDVEVNVTECTNSGGNAISEVECQDTTENSSSFDDSDSGVENGNTEVVSHFHGEAASELNFDGFGEIFRMRRKKLTTHWRSFIQPLVWRCKWAELQIKKFQSQAQEYDRELAEYAQQKQRQSENLTLEGGVKSLPFSCTNARSKVLRRKKRRRTEATTDVAAYMSRHNLFSYYENRKSFAEVAVMDDELKKPAIATEKINIDDDFWVNDELKWLESRDSDNSWEHVLQKIGFLQSQVDKMKSRVDKVMSENAGKNSCTDDLSLLMPSNALVGSPRNTASLSNNGDRMPVGSYIASQLLSEYNMGDIVKHETSGLSLGDVPDVIESTDQSLLGDSCKTAEDDMLIDNKRVKEEMNNFEEVKIQATQRPLVLKDGSGSIIPPVAADPDLATDDQPPPKLRSISKLTAPKTKRKRGRRKGSGQWSRRSSG</sequence>
<dbReference type="PANTHER" id="PTHR34057:SF10">
    <property type="entry name" value="TRANSPOSASE, PTTA_EN_SPM, PLANT"/>
    <property type="match status" value="1"/>
</dbReference>